<feature type="region of interest" description="Disordered" evidence="1">
    <location>
        <begin position="143"/>
        <end position="167"/>
    </location>
</feature>
<feature type="region of interest" description="Disordered" evidence="1">
    <location>
        <begin position="198"/>
        <end position="272"/>
    </location>
</feature>
<accession>A0AAJ0CBK9</accession>
<dbReference type="PANTHER" id="PTHR36855">
    <property type="entry name" value="CHROMOSOME 10, WHOLE GENOME SHOTGUN SEQUENCE"/>
    <property type="match status" value="1"/>
</dbReference>
<proteinExistence type="predicted"/>
<evidence type="ECO:0000256" key="1">
    <source>
        <dbReference type="SAM" id="MobiDB-lite"/>
    </source>
</evidence>
<dbReference type="Pfam" id="PF25871">
    <property type="entry name" value="HTH_76"/>
    <property type="match status" value="1"/>
</dbReference>
<evidence type="ECO:0000259" key="3">
    <source>
        <dbReference type="Pfam" id="PF25871"/>
    </source>
</evidence>
<evidence type="ECO:0000313" key="5">
    <source>
        <dbReference type="Proteomes" id="UP001244011"/>
    </source>
</evidence>
<feature type="compositionally biased region" description="Basic and acidic residues" evidence="1">
    <location>
        <begin position="242"/>
        <end position="253"/>
    </location>
</feature>
<dbReference type="InterPro" id="IPR040554">
    <property type="entry name" value="KPWE_PEX14_dom"/>
</dbReference>
<feature type="domain" description="Peroxisomal membrane protein PEX14-like KPWE" evidence="2">
    <location>
        <begin position="166"/>
        <end position="215"/>
    </location>
</feature>
<feature type="domain" description="PEX14-like helix-turn-helix" evidence="3">
    <location>
        <begin position="19"/>
        <end position="86"/>
    </location>
</feature>
<name>A0AAJ0CBK9_9PEZI</name>
<evidence type="ECO:0000313" key="4">
    <source>
        <dbReference type="EMBL" id="KAK1772488.1"/>
    </source>
</evidence>
<dbReference type="GeneID" id="85314563"/>
<feature type="compositionally biased region" description="Low complexity" evidence="1">
    <location>
        <begin position="219"/>
        <end position="235"/>
    </location>
</feature>
<dbReference type="PANTHER" id="PTHR36855:SF1">
    <property type="entry name" value="PEROXISOME MEMBRANE ANCHOR PROTEIN PEX14P N-TERMINAL DOMAIN-CONTAINING PROTEIN"/>
    <property type="match status" value="1"/>
</dbReference>
<gene>
    <name evidence="4" type="ORF">QBC33DRAFT_583327</name>
</gene>
<protein>
    <submittedName>
        <fullName evidence="4">Uncharacterized protein</fullName>
    </submittedName>
</protein>
<comment type="caution">
    <text evidence="4">The sequence shown here is derived from an EMBL/GenBank/DDBJ whole genome shotgun (WGS) entry which is preliminary data.</text>
</comment>
<keyword evidence="5" id="KW-1185">Reference proteome</keyword>
<reference evidence="4" key="1">
    <citation type="submission" date="2023-06" db="EMBL/GenBank/DDBJ databases">
        <title>Genome-scale phylogeny and comparative genomics of the fungal order Sordariales.</title>
        <authorList>
            <consortium name="Lawrence Berkeley National Laboratory"/>
            <person name="Hensen N."/>
            <person name="Bonometti L."/>
            <person name="Westerberg I."/>
            <person name="Brannstrom I.O."/>
            <person name="Guillou S."/>
            <person name="Cros-Aarteil S."/>
            <person name="Calhoun S."/>
            <person name="Haridas S."/>
            <person name="Kuo A."/>
            <person name="Mondo S."/>
            <person name="Pangilinan J."/>
            <person name="Riley R."/>
            <person name="Labutti K."/>
            <person name="Andreopoulos B."/>
            <person name="Lipzen A."/>
            <person name="Chen C."/>
            <person name="Yanf M."/>
            <person name="Daum C."/>
            <person name="Ng V."/>
            <person name="Clum A."/>
            <person name="Steindorff A."/>
            <person name="Ohm R."/>
            <person name="Martin F."/>
            <person name="Silar P."/>
            <person name="Natvig D."/>
            <person name="Lalanne C."/>
            <person name="Gautier V."/>
            <person name="Ament-Velasquez S.L."/>
            <person name="Kruys A."/>
            <person name="Hutchinson M.I."/>
            <person name="Powell A.J."/>
            <person name="Barry K."/>
            <person name="Miller A.N."/>
            <person name="Grigoriev I.V."/>
            <person name="Debuchy R."/>
            <person name="Gladieux P."/>
            <person name="Thoren M.H."/>
            <person name="Johannesson H."/>
        </authorList>
    </citation>
    <scope>NUCLEOTIDE SEQUENCE</scope>
    <source>
        <strain evidence="4">8032-3</strain>
    </source>
</reference>
<dbReference type="Proteomes" id="UP001244011">
    <property type="component" value="Unassembled WGS sequence"/>
</dbReference>
<evidence type="ECO:0000259" key="2">
    <source>
        <dbReference type="Pfam" id="PF17733"/>
    </source>
</evidence>
<dbReference type="Pfam" id="PF17733">
    <property type="entry name" value="KPWE_dom"/>
    <property type="match status" value="1"/>
</dbReference>
<organism evidence="4 5">
    <name type="scientific">Phialemonium atrogriseum</name>
    <dbReference type="NCBI Taxonomy" id="1093897"/>
    <lineage>
        <taxon>Eukaryota</taxon>
        <taxon>Fungi</taxon>
        <taxon>Dikarya</taxon>
        <taxon>Ascomycota</taxon>
        <taxon>Pezizomycotina</taxon>
        <taxon>Sordariomycetes</taxon>
        <taxon>Sordariomycetidae</taxon>
        <taxon>Cephalothecales</taxon>
        <taxon>Cephalothecaceae</taxon>
        <taxon>Phialemonium</taxon>
    </lineage>
</organism>
<sequence length="272" mass="28629">MEGTIEEGASQAPSEANGLFRKFDDYPWVKDRQFLQGLAAMLGPLVPSTDPDRATAISVQARIWWFQGRLDAHIDPAAYAAHLAATPTAAAARPDRLILARIEDIQRRLGMAAAGDGDGRASLPSWQLHAPRADLGVKAVDGAAAGGRGRGDDAGTTGTGTGPDAPYPEQFRAVIEAVTSGKPVPGVREIPNTVIRQAGITPVGKMQAPRKPWERQAPRAGATSTSGGEGAARTTGEGGEDPLPRDVLDREFPPVEDDGREEEEESGTVAAR</sequence>
<dbReference type="RefSeq" id="XP_060288701.1">
    <property type="nucleotide sequence ID" value="XM_060431376.1"/>
</dbReference>
<dbReference type="EMBL" id="MU838997">
    <property type="protein sequence ID" value="KAK1772488.1"/>
    <property type="molecule type" value="Genomic_DNA"/>
</dbReference>
<dbReference type="AlphaFoldDB" id="A0AAJ0CBK9"/>
<feature type="compositionally biased region" description="Acidic residues" evidence="1">
    <location>
        <begin position="254"/>
        <end position="266"/>
    </location>
</feature>
<dbReference type="InterPro" id="IPR058841">
    <property type="entry name" value="HTH_76"/>
</dbReference>